<keyword evidence="1" id="KW-0472">Membrane</keyword>
<reference evidence="2 3" key="1">
    <citation type="submission" date="2015-07" db="EMBL/GenBank/DDBJ databases">
        <authorList>
            <person name="Noorani M."/>
        </authorList>
    </citation>
    <scope>NUCLEOTIDE SEQUENCE [LARGE SCALE GENOMIC DNA]</scope>
    <source>
        <strain evidence="2 3">CECT 7802</strain>
    </source>
</reference>
<feature type="transmembrane region" description="Helical" evidence="1">
    <location>
        <begin position="5"/>
        <end position="24"/>
    </location>
</feature>
<evidence type="ECO:0000313" key="3">
    <source>
        <dbReference type="Proteomes" id="UP000049222"/>
    </source>
</evidence>
<evidence type="ECO:0000256" key="1">
    <source>
        <dbReference type="SAM" id="Phobius"/>
    </source>
</evidence>
<dbReference type="EMBL" id="CXSU01000004">
    <property type="protein sequence ID" value="CTQ48086.1"/>
    <property type="molecule type" value="Genomic_DNA"/>
</dbReference>
<protein>
    <submittedName>
        <fullName evidence="2">Uncharacterized protein</fullName>
    </submittedName>
</protein>
<keyword evidence="1" id="KW-0812">Transmembrane</keyword>
<sequence>MTWVYIFSAVAAVAALFGFGIFGAMAVARVVSIVFALLAAGAGVLHWRNRASQSGSRGPDT</sequence>
<dbReference type="RefSeq" id="WP_055081736.1">
    <property type="nucleotide sequence ID" value="NZ_CXSU01000004.1"/>
</dbReference>
<accession>A0A0M6YG77</accession>
<proteinExistence type="predicted"/>
<dbReference type="Proteomes" id="UP000049222">
    <property type="component" value="Unassembled WGS sequence"/>
</dbReference>
<dbReference type="AlphaFoldDB" id="A0A0M6YG77"/>
<evidence type="ECO:0000313" key="2">
    <source>
        <dbReference type="EMBL" id="CTQ48086.1"/>
    </source>
</evidence>
<organism evidence="2 3">
    <name type="scientific">Jannaschia donghaensis</name>
    <dbReference type="NCBI Taxonomy" id="420998"/>
    <lineage>
        <taxon>Bacteria</taxon>
        <taxon>Pseudomonadati</taxon>
        <taxon>Pseudomonadota</taxon>
        <taxon>Alphaproteobacteria</taxon>
        <taxon>Rhodobacterales</taxon>
        <taxon>Roseobacteraceae</taxon>
        <taxon>Jannaschia</taxon>
    </lineage>
</organism>
<name>A0A0M6YG77_9RHOB</name>
<keyword evidence="3" id="KW-1185">Reference proteome</keyword>
<gene>
    <name evidence="2" type="ORF">JDO7802_00087</name>
</gene>
<keyword evidence="1" id="KW-1133">Transmembrane helix</keyword>
<feature type="transmembrane region" description="Helical" evidence="1">
    <location>
        <begin position="30"/>
        <end position="47"/>
    </location>
</feature>